<reference evidence="1" key="1">
    <citation type="journal article" date="2020" name="Nature">
        <title>Giant virus diversity and host interactions through global metagenomics.</title>
        <authorList>
            <person name="Schulz F."/>
            <person name="Roux S."/>
            <person name="Paez-Espino D."/>
            <person name="Jungbluth S."/>
            <person name="Walsh D.A."/>
            <person name="Denef V.J."/>
            <person name="McMahon K.D."/>
            <person name="Konstantinidis K.T."/>
            <person name="Eloe-Fadrosh E.A."/>
            <person name="Kyrpides N.C."/>
            <person name="Woyke T."/>
        </authorList>
    </citation>
    <scope>NUCLEOTIDE SEQUENCE</scope>
    <source>
        <strain evidence="1">GVMAG-S-3300010158-109</strain>
    </source>
</reference>
<protein>
    <recommendedName>
        <fullName evidence="2">Pentapeptide repeat-containing protein</fullName>
    </recommendedName>
</protein>
<dbReference type="AlphaFoldDB" id="A0A6C0KFA3"/>
<dbReference type="SUPFAM" id="SSF141571">
    <property type="entry name" value="Pentapeptide repeat-like"/>
    <property type="match status" value="1"/>
</dbReference>
<evidence type="ECO:0000313" key="1">
    <source>
        <dbReference type="EMBL" id="QHU16023.1"/>
    </source>
</evidence>
<proteinExistence type="predicted"/>
<dbReference type="EMBL" id="MN740873">
    <property type="protein sequence ID" value="QHU16023.1"/>
    <property type="molecule type" value="Genomic_DNA"/>
</dbReference>
<dbReference type="InterPro" id="IPR051082">
    <property type="entry name" value="Pentapeptide-BTB/POZ_domain"/>
</dbReference>
<dbReference type="Gene3D" id="2.160.20.80">
    <property type="entry name" value="E3 ubiquitin-protein ligase SopA"/>
    <property type="match status" value="1"/>
</dbReference>
<organism evidence="1">
    <name type="scientific">viral metagenome</name>
    <dbReference type="NCBI Taxonomy" id="1070528"/>
    <lineage>
        <taxon>unclassified sequences</taxon>
        <taxon>metagenomes</taxon>
        <taxon>organismal metagenomes</taxon>
    </lineage>
</organism>
<accession>A0A6C0KFA3</accession>
<dbReference type="Pfam" id="PF00805">
    <property type="entry name" value="Pentapeptide"/>
    <property type="match status" value="2"/>
</dbReference>
<sequence>MTDNRRSSNNFRFNRPYRVASPFVPDRDVGIIDLKNMAGGIIQVGIVAADTIADVKRFISTHSDRCLGIEKTINWTRISLVHLSESGEYIQLDDTSMASIADGKEVNIVVKDLRIINDIQPNSNMRYTNLIGHDLSDADIRGVDFTGVNLIDSNLTGADLSGANLTRAKLESSVLSLSNLTGADLTHADLTHANLTGADLTYANLREANLKSADLTGVDLTNVNLSNAKNVDQRYLQ</sequence>
<evidence type="ECO:0008006" key="2">
    <source>
        <dbReference type="Google" id="ProtNLM"/>
    </source>
</evidence>
<dbReference type="InterPro" id="IPR001646">
    <property type="entry name" value="5peptide_repeat"/>
</dbReference>
<dbReference type="PANTHER" id="PTHR14136">
    <property type="entry name" value="BTB_POZ DOMAIN-CONTAINING PROTEIN KCTD9"/>
    <property type="match status" value="1"/>
</dbReference>
<dbReference type="PANTHER" id="PTHR14136:SF17">
    <property type="entry name" value="BTB_POZ DOMAIN-CONTAINING PROTEIN KCTD9"/>
    <property type="match status" value="1"/>
</dbReference>
<name>A0A6C0KFA3_9ZZZZ</name>